<dbReference type="InterPro" id="IPR052016">
    <property type="entry name" value="Bact_Sigma-Reg"/>
</dbReference>
<feature type="compositionally biased region" description="Basic and acidic residues" evidence="2">
    <location>
        <begin position="31"/>
        <end position="41"/>
    </location>
</feature>
<sequence length="585" mass="62911">MAVSLPEEHHADREGPGPGPAAGDTAPGAPEIRDPSDERPVRLLPPSDPSPDGPGASSPGACGGSLQGAPEAPFPASTADVRALLDVMPGAASWSVPVRDETGAVVDFLVEAASAGAVDVHGLRGGELVGVRGLERYPSVLGTPLWEAYLRVMETGEPEQIDRYEHVEAAGDVPYRSTFTVRVARVAGGLLTTWIRHDGDRQLAARLERTEQLGNLGWGHWNLLTGEITWSPRLYTIHGRDPAEGPLTLEEYFTIVEPEDLPVMERAMAALAGGDETQEFEVRVRVGAGVRNIRIFAEPVRDVAGRLLEIHGIMQDVTDWRRAADELASVSRRLAEESQLSMRLQNIIMPAEDEPRTLPGLRVTGRYAPAEREAFLGGDWYQVIELDDGDVLLAVGDVAGHGLAAASAMAKLRHAITGLAFARHDPAQILTVLNRLLCKLRPDVLATALVARYSPADRTLRWTHAGHPPMLLARGAHVERLLHPGVLLGVFPDAAYTCAAVRLRPDDVLVMFTDGLIEKRGRDLYEGLDLMSETLARVLRAAAPEDRLRTVMDAMVPGSATDDTCVLVTQVTAPARGSGAADGDQ</sequence>
<dbReference type="PANTHER" id="PTHR43156:SF2">
    <property type="entry name" value="STAGE II SPORULATION PROTEIN E"/>
    <property type="match status" value="1"/>
</dbReference>
<dbReference type="Proteomes" id="UP001500831">
    <property type="component" value="Unassembled WGS sequence"/>
</dbReference>
<evidence type="ECO:0000313" key="5">
    <source>
        <dbReference type="Proteomes" id="UP001500831"/>
    </source>
</evidence>
<dbReference type="InterPro" id="IPR013655">
    <property type="entry name" value="PAS_fold_3"/>
</dbReference>
<dbReference type="InterPro" id="IPR036457">
    <property type="entry name" value="PPM-type-like_dom_sf"/>
</dbReference>
<dbReference type="Pfam" id="PF07228">
    <property type="entry name" value="SpoIIE"/>
    <property type="match status" value="1"/>
</dbReference>
<reference evidence="4 5" key="1">
    <citation type="journal article" date="2019" name="Int. J. Syst. Evol. Microbiol.">
        <title>The Global Catalogue of Microorganisms (GCM) 10K type strain sequencing project: providing services to taxonomists for standard genome sequencing and annotation.</title>
        <authorList>
            <consortium name="The Broad Institute Genomics Platform"/>
            <consortium name="The Broad Institute Genome Sequencing Center for Infectious Disease"/>
            <person name="Wu L."/>
            <person name="Ma J."/>
        </authorList>
    </citation>
    <scope>NUCLEOTIDE SEQUENCE [LARGE SCALE GENOMIC DNA]</scope>
    <source>
        <strain evidence="4 5">JCM 6242</strain>
    </source>
</reference>
<dbReference type="SUPFAM" id="SSF81606">
    <property type="entry name" value="PP2C-like"/>
    <property type="match status" value="1"/>
</dbReference>
<organism evidence="4 5">
    <name type="scientific">Streptosporangium fragile</name>
    <dbReference type="NCBI Taxonomy" id="46186"/>
    <lineage>
        <taxon>Bacteria</taxon>
        <taxon>Bacillati</taxon>
        <taxon>Actinomycetota</taxon>
        <taxon>Actinomycetes</taxon>
        <taxon>Streptosporangiales</taxon>
        <taxon>Streptosporangiaceae</taxon>
        <taxon>Streptosporangium</taxon>
    </lineage>
</organism>
<dbReference type="PROSITE" id="PS50113">
    <property type="entry name" value="PAC"/>
    <property type="match status" value="1"/>
</dbReference>
<feature type="region of interest" description="Disordered" evidence="2">
    <location>
        <begin position="1"/>
        <end position="74"/>
    </location>
</feature>
<evidence type="ECO:0000313" key="4">
    <source>
        <dbReference type="EMBL" id="GAA2894310.1"/>
    </source>
</evidence>
<evidence type="ECO:0000256" key="1">
    <source>
        <dbReference type="ARBA" id="ARBA00022801"/>
    </source>
</evidence>
<feature type="compositionally biased region" description="Basic and acidic residues" evidence="2">
    <location>
        <begin position="1"/>
        <end position="15"/>
    </location>
</feature>
<dbReference type="SUPFAM" id="SSF55785">
    <property type="entry name" value="PYP-like sensor domain (PAS domain)"/>
    <property type="match status" value="1"/>
</dbReference>
<dbReference type="Gene3D" id="3.30.450.20">
    <property type="entry name" value="PAS domain"/>
    <property type="match status" value="1"/>
</dbReference>
<dbReference type="SMART" id="SM00331">
    <property type="entry name" value="PP2C_SIG"/>
    <property type="match status" value="1"/>
</dbReference>
<evidence type="ECO:0000259" key="3">
    <source>
        <dbReference type="PROSITE" id="PS50113"/>
    </source>
</evidence>
<keyword evidence="5" id="KW-1185">Reference proteome</keyword>
<proteinExistence type="predicted"/>
<comment type="caution">
    <text evidence="4">The sequence shown here is derived from an EMBL/GenBank/DDBJ whole genome shotgun (WGS) entry which is preliminary data.</text>
</comment>
<dbReference type="Pfam" id="PF08447">
    <property type="entry name" value="PAS_3"/>
    <property type="match status" value="1"/>
</dbReference>
<dbReference type="PANTHER" id="PTHR43156">
    <property type="entry name" value="STAGE II SPORULATION PROTEIN E-RELATED"/>
    <property type="match status" value="1"/>
</dbReference>
<feature type="compositionally biased region" description="Low complexity" evidence="2">
    <location>
        <begin position="21"/>
        <end position="30"/>
    </location>
</feature>
<dbReference type="EMBL" id="BAAAVI010000053">
    <property type="protein sequence ID" value="GAA2894310.1"/>
    <property type="molecule type" value="Genomic_DNA"/>
</dbReference>
<name>A0ABN3W778_9ACTN</name>
<accession>A0ABN3W778</accession>
<protein>
    <recommendedName>
        <fullName evidence="3">PAC domain-containing protein</fullName>
    </recommendedName>
</protein>
<keyword evidence="1" id="KW-0378">Hydrolase</keyword>
<dbReference type="InterPro" id="IPR001932">
    <property type="entry name" value="PPM-type_phosphatase-like_dom"/>
</dbReference>
<gene>
    <name evidence="4" type="ORF">GCM10010517_58980</name>
</gene>
<evidence type="ECO:0000256" key="2">
    <source>
        <dbReference type="SAM" id="MobiDB-lite"/>
    </source>
</evidence>
<dbReference type="InterPro" id="IPR035965">
    <property type="entry name" value="PAS-like_dom_sf"/>
</dbReference>
<dbReference type="InterPro" id="IPR000700">
    <property type="entry name" value="PAS-assoc_C"/>
</dbReference>
<feature type="domain" description="PAC" evidence="3">
    <location>
        <begin position="278"/>
        <end position="329"/>
    </location>
</feature>
<dbReference type="Gene3D" id="3.60.40.10">
    <property type="entry name" value="PPM-type phosphatase domain"/>
    <property type="match status" value="1"/>
</dbReference>